<dbReference type="Pfam" id="PF18566">
    <property type="entry name" value="Ldi"/>
    <property type="match status" value="1"/>
</dbReference>
<feature type="transmembrane region" description="Helical" evidence="1">
    <location>
        <begin position="133"/>
        <end position="155"/>
    </location>
</feature>
<evidence type="ECO:0000256" key="1">
    <source>
        <dbReference type="SAM" id="Phobius"/>
    </source>
</evidence>
<feature type="transmembrane region" description="Helical" evidence="1">
    <location>
        <begin position="42"/>
        <end position="64"/>
    </location>
</feature>
<dbReference type="Proteomes" id="UP000580474">
    <property type="component" value="Unassembled WGS sequence"/>
</dbReference>
<keyword evidence="4" id="KW-1185">Reference proteome</keyword>
<gene>
    <name evidence="3" type="ORF">BJ969_000921</name>
</gene>
<reference evidence="3 4" key="1">
    <citation type="submission" date="2020-08" db="EMBL/GenBank/DDBJ databases">
        <title>Sequencing the genomes of 1000 actinobacteria strains.</title>
        <authorList>
            <person name="Klenk H.-P."/>
        </authorList>
    </citation>
    <scope>NUCLEOTIDE SEQUENCE [LARGE SCALE GENOMIC DNA]</scope>
    <source>
        <strain evidence="3 4">DSM 45582</strain>
    </source>
</reference>
<organism evidence="3 4">
    <name type="scientific">Saccharopolyspora gloriosae</name>
    <dbReference type="NCBI Taxonomy" id="455344"/>
    <lineage>
        <taxon>Bacteria</taxon>
        <taxon>Bacillati</taxon>
        <taxon>Actinomycetota</taxon>
        <taxon>Actinomycetes</taxon>
        <taxon>Pseudonocardiales</taxon>
        <taxon>Pseudonocardiaceae</taxon>
        <taxon>Saccharopolyspora</taxon>
    </lineage>
</organism>
<dbReference type="InterPro" id="IPR041411">
    <property type="entry name" value="Ldi"/>
</dbReference>
<comment type="caution">
    <text evidence="3">The sequence shown here is derived from an EMBL/GenBank/DDBJ whole genome shotgun (WGS) entry which is preliminary data.</text>
</comment>
<feature type="domain" description="Linalool dehydratase/isomerase" evidence="2">
    <location>
        <begin position="230"/>
        <end position="530"/>
    </location>
</feature>
<evidence type="ECO:0000259" key="2">
    <source>
        <dbReference type="Pfam" id="PF18566"/>
    </source>
</evidence>
<keyword evidence="1" id="KW-0472">Membrane</keyword>
<proteinExistence type="predicted"/>
<dbReference type="AlphaFoldDB" id="A0A840NBV5"/>
<evidence type="ECO:0000313" key="3">
    <source>
        <dbReference type="EMBL" id="MBB5067833.1"/>
    </source>
</evidence>
<dbReference type="EMBL" id="JACHIV010000001">
    <property type="protein sequence ID" value="MBB5067833.1"/>
    <property type="molecule type" value="Genomic_DNA"/>
</dbReference>
<feature type="transmembrane region" description="Helical" evidence="1">
    <location>
        <begin position="111"/>
        <end position="127"/>
    </location>
</feature>
<dbReference type="RefSeq" id="WP_184477623.1">
    <property type="nucleotide sequence ID" value="NZ_JACHIV010000001.1"/>
</dbReference>
<name>A0A840NBV5_9PSEU</name>
<sequence>MSAPIPAGEPAATRDGDRAVTVLLPDVPAFGPVTARRMRRALAAYAVVWLAGSLPGWLGAGPAAVAFGHGLALPGGGFLLDGSFAAAALTAVAFVLSLALWWYAGPVVLPPLVWVAGAAVAALTVSSREVAGAAAYLVPALPVAALALSLAAHLVRHRGRHRRRSVLNAELARTSFVVSGPPDLESGPPVRESSPEDLAHLRYALDVALQPLDRFDGFIVLEQYREGALRYQLTSLGTGLAMSQYTRTPAFSGYLAEAQRNAIEKMLDRRVWGYWRTENLWGNLSTTRDPLATDENIMLTGWHGTMLGFYALLNDLRYAEPGALTYRWSADEAYPYDHHAVARQIHDGMRRSDYALIPCEPNWVYTVCNAFGINAMLGHDRAHGTDHVEDLRERLRHSYEHEFLRPDGRIVGVRARHLGLSWNFWSGTAVQLNTVYWMHAAFPDLAQRAWWLLRRNELTLRDGVPALPPRASNRVDVGSYRLGRDTFAQVAITMAAREIGDGEMADAAAALLAEREPVEERSGSRRFADASPMVNFYAVLGRFGRQHALRDLLGHGGVPQAWRTGPRLAEAAYPDVLVARAVTDGRALDLVLRPGAGPVRTALAVDRLVPGSAYRVAGACADEVIADARGRAVVEVDLDGRRELRLYPS</sequence>
<keyword evidence="1" id="KW-0812">Transmembrane</keyword>
<feature type="transmembrane region" description="Helical" evidence="1">
    <location>
        <begin position="84"/>
        <end position="104"/>
    </location>
</feature>
<keyword evidence="1" id="KW-1133">Transmembrane helix</keyword>
<protein>
    <recommendedName>
        <fullName evidence="2">Linalool dehydratase/isomerase domain-containing protein</fullName>
    </recommendedName>
</protein>
<accession>A0A840NBV5</accession>
<evidence type="ECO:0000313" key="4">
    <source>
        <dbReference type="Proteomes" id="UP000580474"/>
    </source>
</evidence>